<dbReference type="InterPro" id="IPR001878">
    <property type="entry name" value="Znf_CCHC"/>
</dbReference>
<dbReference type="PANTHER" id="PTHR35046">
    <property type="entry name" value="ZINC KNUCKLE (CCHC-TYPE) FAMILY PROTEIN"/>
    <property type="match status" value="1"/>
</dbReference>
<dbReference type="GO" id="GO:0008270">
    <property type="term" value="F:zinc ion binding"/>
    <property type="evidence" value="ECO:0007669"/>
    <property type="project" value="UniProtKB-KW"/>
</dbReference>
<dbReference type="Pfam" id="PF00098">
    <property type="entry name" value="zf-CCHC"/>
    <property type="match status" value="1"/>
</dbReference>
<evidence type="ECO:0000313" key="8">
    <source>
        <dbReference type="EMBL" id="SPC85351.1"/>
    </source>
</evidence>
<dbReference type="FunFam" id="3.30.70.270:FF:000020">
    <property type="entry name" value="Transposon Tf2-6 polyprotein-like Protein"/>
    <property type="match status" value="1"/>
</dbReference>
<dbReference type="Gene3D" id="1.10.340.70">
    <property type="match status" value="1"/>
</dbReference>
<gene>
    <name evidence="8" type="ORF">FSB_LOCUS13233</name>
</gene>
<feature type="compositionally biased region" description="Basic and acidic residues" evidence="5">
    <location>
        <begin position="48"/>
        <end position="60"/>
    </location>
</feature>
<dbReference type="CDD" id="cd01647">
    <property type="entry name" value="RT_LTR"/>
    <property type="match status" value="1"/>
</dbReference>
<evidence type="ECO:0000259" key="7">
    <source>
        <dbReference type="PROSITE" id="PS50994"/>
    </source>
</evidence>
<dbReference type="GO" id="GO:0003677">
    <property type="term" value="F:DNA binding"/>
    <property type="evidence" value="ECO:0007669"/>
    <property type="project" value="UniProtKB-KW"/>
</dbReference>
<keyword evidence="1" id="KW-0645">Protease</keyword>
<evidence type="ECO:0000256" key="2">
    <source>
        <dbReference type="ARBA" id="ARBA00022750"/>
    </source>
</evidence>
<feature type="region of interest" description="Disordered" evidence="5">
    <location>
        <begin position="42"/>
        <end position="83"/>
    </location>
</feature>
<evidence type="ECO:0000259" key="6">
    <source>
        <dbReference type="PROSITE" id="PS50158"/>
    </source>
</evidence>
<dbReference type="Gene3D" id="3.30.70.270">
    <property type="match status" value="2"/>
</dbReference>
<dbReference type="PROSITE" id="PS50158">
    <property type="entry name" value="ZF_CCHC"/>
    <property type="match status" value="1"/>
</dbReference>
<dbReference type="SUPFAM" id="SSF56672">
    <property type="entry name" value="DNA/RNA polymerases"/>
    <property type="match status" value="1"/>
</dbReference>
<dbReference type="GO" id="GO:0004190">
    <property type="term" value="F:aspartic-type endopeptidase activity"/>
    <property type="evidence" value="ECO:0007669"/>
    <property type="project" value="UniProtKB-KW"/>
</dbReference>
<dbReference type="Pfam" id="PF17919">
    <property type="entry name" value="RT_RNaseH_2"/>
    <property type="match status" value="1"/>
</dbReference>
<name>A0A2N9FEM5_FAGSY</name>
<keyword evidence="4" id="KW-0863">Zinc-finger</keyword>
<dbReference type="InterPro" id="IPR043128">
    <property type="entry name" value="Rev_trsase/Diguanyl_cyclase"/>
</dbReference>
<feature type="domain" description="CCHC-type" evidence="6">
    <location>
        <begin position="209"/>
        <end position="226"/>
    </location>
</feature>
<dbReference type="PROSITE" id="PS50994">
    <property type="entry name" value="INTEGRASE"/>
    <property type="match status" value="1"/>
</dbReference>
<evidence type="ECO:0008006" key="9">
    <source>
        <dbReference type="Google" id="ProtNLM"/>
    </source>
</evidence>
<dbReference type="Pfam" id="PF24626">
    <property type="entry name" value="SH3_Tf2-1"/>
    <property type="match status" value="1"/>
</dbReference>
<dbReference type="Gene3D" id="3.10.10.10">
    <property type="entry name" value="HIV Type 1 Reverse Transcriptase, subunit A, domain 1"/>
    <property type="match status" value="1"/>
</dbReference>
<dbReference type="FunFam" id="1.10.340.70:FF:000001">
    <property type="entry name" value="Retrovirus-related Pol polyprotein from transposon gypsy-like Protein"/>
    <property type="match status" value="1"/>
</dbReference>
<dbReference type="Gene3D" id="3.30.420.10">
    <property type="entry name" value="Ribonuclease H-like superfamily/Ribonuclease H"/>
    <property type="match status" value="2"/>
</dbReference>
<dbReference type="InterPro" id="IPR036875">
    <property type="entry name" value="Znf_CCHC_sf"/>
</dbReference>
<dbReference type="Pfam" id="PF17921">
    <property type="entry name" value="Integrase_H2C2"/>
    <property type="match status" value="1"/>
</dbReference>
<dbReference type="GO" id="GO:0015074">
    <property type="term" value="P:DNA integration"/>
    <property type="evidence" value="ECO:0007669"/>
    <property type="project" value="InterPro"/>
</dbReference>
<keyword evidence="4" id="KW-0479">Metal-binding</keyword>
<evidence type="ECO:0000256" key="3">
    <source>
        <dbReference type="ARBA" id="ARBA00023125"/>
    </source>
</evidence>
<organism evidence="8">
    <name type="scientific">Fagus sylvatica</name>
    <name type="common">Beechnut</name>
    <dbReference type="NCBI Taxonomy" id="28930"/>
    <lineage>
        <taxon>Eukaryota</taxon>
        <taxon>Viridiplantae</taxon>
        <taxon>Streptophyta</taxon>
        <taxon>Embryophyta</taxon>
        <taxon>Tracheophyta</taxon>
        <taxon>Spermatophyta</taxon>
        <taxon>Magnoliopsida</taxon>
        <taxon>eudicotyledons</taxon>
        <taxon>Gunneridae</taxon>
        <taxon>Pentapetalae</taxon>
        <taxon>rosids</taxon>
        <taxon>fabids</taxon>
        <taxon>Fagales</taxon>
        <taxon>Fagaceae</taxon>
        <taxon>Fagus</taxon>
    </lineage>
</organism>
<dbReference type="InterPro" id="IPR000477">
    <property type="entry name" value="RT_dom"/>
</dbReference>
<dbReference type="InterPro" id="IPR041588">
    <property type="entry name" value="Integrase_H2C2"/>
</dbReference>
<dbReference type="InterPro" id="IPR043502">
    <property type="entry name" value="DNA/RNA_pol_sf"/>
</dbReference>
<keyword evidence="2" id="KW-0378">Hydrolase</keyword>
<dbReference type="InterPro" id="IPR036397">
    <property type="entry name" value="RNaseH_sf"/>
</dbReference>
<evidence type="ECO:0000256" key="1">
    <source>
        <dbReference type="ARBA" id="ARBA00022670"/>
    </source>
</evidence>
<dbReference type="GO" id="GO:0006508">
    <property type="term" value="P:proteolysis"/>
    <property type="evidence" value="ECO:0007669"/>
    <property type="project" value="UniProtKB-KW"/>
</dbReference>
<dbReference type="Gene3D" id="4.10.60.10">
    <property type="entry name" value="Zinc finger, CCHC-type"/>
    <property type="match status" value="1"/>
</dbReference>
<keyword evidence="2" id="KW-0064">Aspartyl protease</keyword>
<evidence type="ECO:0000256" key="4">
    <source>
        <dbReference type="PROSITE-ProRule" id="PRU00047"/>
    </source>
</evidence>
<dbReference type="PANTHER" id="PTHR35046:SF23">
    <property type="entry name" value="NUCLEOTIDYLTRANSFERASE, RIBONUCLEASE H"/>
    <property type="match status" value="1"/>
</dbReference>
<evidence type="ECO:0000256" key="5">
    <source>
        <dbReference type="SAM" id="MobiDB-lite"/>
    </source>
</evidence>
<feature type="domain" description="Integrase catalytic" evidence="7">
    <location>
        <begin position="849"/>
        <end position="933"/>
    </location>
</feature>
<proteinExistence type="predicted"/>
<accession>A0A2N9FEM5</accession>
<dbReference type="EMBL" id="OIVN01000777">
    <property type="protein sequence ID" value="SPC85351.1"/>
    <property type="molecule type" value="Genomic_DNA"/>
</dbReference>
<dbReference type="AlphaFoldDB" id="A0A2N9FEM5"/>
<keyword evidence="3" id="KW-0238">DNA-binding</keyword>
<dbReference type="InterPro" id="IPR012337">
    <property type="entry name" value="RNaseH-like_sf"/>
</dbReference>
<dbReference type="InterPro" id="IPR056924">
    <property type="entry name" value="SH3_Tf2-1"/>
</dbReference>
<feature type="compositionally biased region" description="Low complexity" evidence="5">
    <location>
        <begin position="173"/>
        <end position="190"/>
    </location>
</feature>
<dbReference type="CDD" id="cd09274">
    <property type="entry name" value="RNase_HI_RT_Ty3"/>
    <property type="match status" value="1"/>
</dbReference>
<dbReference type="InterPro" id="IPR041577">
    <property type="entry name" value="RT_RNaseH_2"/>
</dbReference>
<dbReference type="Pfam" id="PF00078">
    <property type="entry name" value="RVT_1"/>
    <property type="match status" value="1"/>
</dbReference>
<dbReference type="SUPFAM" id="SSF53098">
    <property type="entry name" value="Ribonuclease H-like"/>
    <property type="match status" value="1"/>
</dbReference>
<keyword evidence="4" id="KW-0862">Zinc</keyword>
<feature type="region of interest" description="Disordered" evidence="5">
    <location>
        <begin position="164"/>
        <end position="201"/>
    </location>
</feature>
<dbReference type="SUPFAM" id="SSF57756">
    <property type="entry name" value="Retrovirus zinc finger-like domains"/>
    <property type="match status" value="1"/>
</dbReference>
<dbReference type="InterPro" id="IPR001584">
    <property type="entry name" value="Integrase_cat-core"/>
</dbReference>
<protein>
    <recommendedName>
        <fullName evidence="9">CCHC-type domain-containing protein</fullName>
    </recommendedName>
</protein>
<reference evidence="8" key="1">
    <citation type="submission" date="2018-02" db="EMBL/GenBank/DDBJ databases">
        <authorList>
            <person name="Cohen D.B."/>
            <person name="Kent A.D."/>
        </authorList>
    </citation>
    <scope>NUCLEOTIDE SEQUENCE</scope>
</reference>
<dbReference type="SMART" id="SM00343">
    <property type="entry name" value="ZnF_C2HC"/>
    <property type="match status" value="1"/>
</dbReference>
<sequence>MAGHHHQGYNIEDHDEGNTNFKMDELRRQFQELQQRLEQYENQGCGARHHDSKSDNENPFHHAHSHSSGESTPPHPSFLRNSQSGFDMKVDIPGFEGKMQPDDFIYWLTTQEEQMIACYLGGLHVEISDVVQLQPYWTYNDVCKLAMKVEKELKEKRGNSFRSFTRDGVSNRGSGSTSKTTTIPKTAAAKPKNETTSGSNCPITSNTNRRCFKCQGFGHIASDCPNRKMVSLTKEDMEMEDKDNFSPETNEHVAVEEEITYADRREALVVQRSLKEVVKMLWQQQIVEKLKLKTEDHPEPYKLQWLCKGNEVKYDRKTKHNGLKNTCSFENDGVKVLLVSLKMVHVPKPSFGEGTNLLTKSGVEKALMENGEDFAIVVREEKEPTEIPPSLIPFLKEFSDVVPEEIPHVPALLVPKKDGSWHMCIDSRAVNKITIRYRFPILRLDDLLDQLYEAVIFSKIDLRSGYHQIRIRPGDEWKIVFKTREGLYEWMMMPFELSNAPSTFMGLMNHVFKLFIGLFVVVYFNDILKCHFLTDSLVFLGYVVSVEGIKMDPSKIEAIISWPVPKSLHDIKSFHGLASFYRRFIRSFSSIIAPITECLKGGKFQWNEKAQKSFELIKKKVTEAPVLILPDFSKLFEVDCDVSGVGIGAVLSQEGKPIAFFSEKLNESRRKYSTYDKEFYAIIHALDHWSHYLLPNEFLLHSDHEALKKMNQVADALSRRHSLLSTMEVQVLGFEVLKELYKNDPDFGNVWENCSNGSFNHFLVQEGFLFKNNRLCIPQCSLRRAIIQEVHGGDLAGHFGRDKTLALVQENFFWPKLAHDVECFVKSYRICQIAKSHSKNTSLYTPLPVPKAPWEDISLDFVLGLPRTQRNKDSIMVVVDQFSKMAHFVPCNKTTDASHIADLYFREIVKLHGVPKTITSDRDSNLGNLLRSFVGKNIRQWDLLLAQAEFAYNRSPSQTTGHSPFEAMYGLNPIGPLELAPLPVTKHFSGDVEERAKEIKKLHEQIRGSILKKNEKYSKQVNKHWKPTAFKEGDLVWIHLRKERFPSKRSSKLMPLADGPFRVLQRIGENAYKIELPGDYGVFATFNVSDLSPYYEDQEDQVDLGASLHQPRETDTGVYNKPNLV</sequence>